<evidence type="ECO:0000313" key="3">
    <source>
        <dbReference type="Proteomes" id="UP000461730"/>
    </source>
</evidence>
<evidence type="ECO:0000313" key="2">
    <source>
        <dbReference type="EMBL" id="MVT08014.1"/>
    </source>
</evidence>
<sequence>MRQSPEFNRSNIVTNIQDSNRTGPGSRSFPAVKIIHQAKDPLNISNAQSLPPFQLSTVVQLKRGHIRFQEGAEDKQFKDGEEVEILETDETRYRVRRMSDKESEGVWISQEMVVIAEEKPGNISVLLSKLQGAMEFVRSKSSEDISTLIAQISADPRNLDELDIFAKTANKAYEAFDHKIKEEIDDEMSPYRERLVMWMAELQQLVYALRDSLLLDSPEQLSRFSLSHQYKVMHPDKDIPEALSEIDKEMGVIIFSTQVENDCGRFANKLYEERRRNILTRFLKEKEETEKKEEDDETVLNFPGVSTTKYAKLEYVEDVTFPYPHHAKTGIAEIEGSIFSLEAHKGKPFLLAPELREFKEGDGFSPQENFLEFNDKYIAKRTTHSIKSELEQTKSREGYIKGYTQVNPFTLGTTPEKMKEEQEKKQKQLALAKEPDYIKYWRVDLRGMDINDIEKQDEIIKYLLVICKREGKEDAPEELSTWSIYEQWITGTGLDSTFSEEKFNEWVKRENL</sequence>
<feature type="compositionally biased region" description="Polar residues" evidence="1">
    <location>
        <begin position="1"/>
        <end position="25"/>
    </location>
</feature>
<gene>
    <name evidence="2" type="ORF">GO493_07050</name>
</gene>
<comment type="caution">
    <text evidence="2">The sequence shown here is derived from an EMBL/GenBank/DDBJ whole genome shotgun (WGS) entry which is preliminary data.</text>
</comment>
<feature type="region of interest" description="Disordered" evidence="1">
    <location>
        <begin position="1"/>
        <end position="27"/>
    </location>
</feature>
<protein>
    <submittedName>
        <fullName evidence="2">Uncharacterized protein</fullName>
    </submittedName>
</protein>
<keyword evidence="3" id="KW-1185">Reference proteome</keyword>
<evidence type="ECO:0000256" key="1">
    <source>
        <dbReference type="SAM" id="MobiDB-lite"/>
    </source>
</evidence>
<dbReference type="AlphaFoldDB" id="A0A7K1U0X0"/>
<accession>A0A7K1U0X0</accession>
<dbReference type="RefSeq" id="WP_157305434.1">
    <property type="nucleotide sequence ID" value="NZ_WRXN01000002.1"/>
</dbReference>
<proteinExistence type="predicted"/>
<name>A0A7K1U0X0_9BACT</name>
<dbReference type="EMBL" id="WRXN01000002">
    <property type="protein sequence ID" value="MVT08014.1"/>
    <property type="molecule type" value="Genomic_DNA"/>
</dbReference>
<reference evidence="2 3" key="1">
    <citation type="submission" date="2019-12" db="EMBL/GenBank/DDBJ databases">
        <title>Chitinophaga sp. strain ysch24 (GDMCC 1.1355), whole genome shotgun sequence.</title>
        <authorList>
            <person name="Zhang X."/>
        </authorList>
    </citation>
    <scope>NUCLEOTIDE SEQUENCE [LARGE SCALE GENOMIC DNA]</scope>
    <source>
        <strain evidence="3">ysch24</strain>
    </source>
</reference>
<dbReference type="Proteomes" id="UP000461730">
    <property type="component" value="Unassembled WGS sequence"/>
</dbReference>
<organism evidence="2 3">
    <name type="scientific">Chitinophaga tropicalis</name>
    <dbReference type="NCBI Taxonomy" id="2683588"/>
    <lineage>
        <taxon>Bacteria</taxon>
        <taxon>Pseudomonadati</taxon>
        <taxon>Bacteroidota</taxon>
        <taxon>Chitinophagia</taxon>
        <taxon>Chitinophagales</taxon>
        <taxon>Chitinophagaceae</taxon>
        <taxon>Chitinophaga</taxon>
    </lineage>
</organism>